<keyword evidence="5 6" id="KW-0684">Rhamnose metabolism</keyword>
<keyword evidence="1 6" id="KW-0963">Cytoplasm</keyword>
<dbReference type="HAMAP" id="MF_00770">
    <property type="entry name" value="RhaD"/>
    <property type="match status" value="1"/>
</dbReference>
<feature type="active site" evidence="6">
    <location>
        <position position="116"/>
    </location>
</feature>
<dbReference type="InterPro" id="IPR050197">
    <property type="entry name" value="Aldolase_class_II_sugar_metab"/>
</dbReference>
<dbReference type="PANTHER" id="PTHR22789">
    <property type="entry name" value="FUCULOSE PHOSPHATE ALDOLASE"/>
    <property type="match status" value="1"/>
</dbReference>
<evidence type="ECO:0000256" key="3">
    <source>
        <dbReference type="ARBA" id="ARBA00022833"/>
    </source>
</evidence>
<dbReference type="Proteomes" id="UP001519292">
    <property type="component" value="Unassembled WGS sequence"/>
</dbReference>
<comment type="caution">
    <text evidence="8">The sequence shown here is derived from an EMBL/GenBank/DDBJ whole genome shotgun (WGS) entry which is preliminary data.</text>
</comment>
<feature type="domain" description="Class II aldolase/adducin N-terminal" evidence="7">
    <location>
        <begin position="11"/>
        <end position="238"/>
    </location>
</feature>
<evidence type="ECO:0000259" key="7">
    <source>
        <dbReference type="SMART" id="SM01007"/>
    </source>
</evidence>
<comment type="function">
    <text evidence="6">Catalyzes the reversible cleavage of L-rhamnulose-1-phosphate to dihydroxyacetone phosphate (DHAP) and L-lactaldehyde.</text>
</comment>
<dbReference type="NCBIfam" id="NF002963">
    <property type="entry name" value="PRK03634.1"/>
    <property type="match status" value="1"/>
</dbReference>
<dbReference type="InterPro" id="IPR013447">
    <property type="entry name" value="Rhamnulose-1-P_Aldolase"/>
</dbReference>
<dbReference type="GO" id="GO:0008994">
    <property type="term" value="F:rhamnulose-1-phosphate aldolase activity"/>
    <property type="evidence" value="ECO:0007669"/>
    <property type="project" value="UniProtKB-EC"/>
</dbReference>
<protein>
    <recommendedName>
        <fullName evidence="6">Rhamnulose-1-phosphate aldolase</fullName>
        <ecNumber evidence="6">4.1.2.19</ecNumber>
    </recommendedName>
</protein>
<dbReference type="SMART" id="SM01007">
    <property type="entry name" value="Aldolase_II"/>
    <property type="match status" value="1"/>
</dbReference>
<evidence type="ECO:0000256" key="4">
    <source>
        <dbReference type="ARBA" id="ARBA00023239"/>
    </source>
</evidence>
<dbReference type="PANTHER" id="PTHR22789:SF0">
    <property type="entry name" value="3-OXO-TETRONATE 4-PHOSPHATE DECARBOXYLASE-RELATED"/>
    <property type="match status" value="1"/>
</dbReference>
<dbReference type="Pfam" id="PF00596">
    <property type="entry name" value="Aldolase_II"/>
    <property type="match status" value="1"/>
</dbReference>
<accession>A0ABS4MBU7</accession>
<reference evidence="8 9" key="1">
    <citation type="submission" date="2021-03" db="EMBL/GenBank/DDBJ databases">
        <title>Genomic Encyclopedia of Type Strains, Phase IV (KMG-IV): sequencing the most valuable type-strain genomes for metagenomic binning, comparative biology and taxonomic classification.</title>
        <authorList>
            <person name="Goeker M."/>
        </authorList>
    </citation>
    <scope>NUCLEOTIDE SEQUENCE [LARGE SCALE GENOMIC DNA]</scope>
    <source>
        <strain evidence="8 9">DSM 101872</strain>
    </source>
</reference>
<feature type="binding site" evidence="6">
    <location>
        <position position="139"/>
    </location>
    <ligand>
        <name>Zn(2+)</name>
        <dbReference type="ChEBI" id="CHEBI:29105"/>
    </ligand>
</feature>
<keyword evidence="9" id="KW-1185">Reference proteome</keyword>
<gene>
    <name evidence="6" type="primary">rhaD</name>
    <name evidence="8" type="ORF">J2Z60_000305</name>
</gene>
<dbReference type="InterPro" id="IPR001303">
    <property type="entry name" value="Aldolase_II/adducin_N"/>
</dbReference>
<organism evidence="8 9">
    <name type="scientific">Lactobacillus colini</name>
    <dbReference type="NCBI Taxonomy" id="1819254"/>
    <lineage>
        <taxon>Bacteria</taxon>
        <taxon>Bacillati</taxon>
        <taxon>Bacillota</taxon>
        <taxon>Bacilli</taxon>
        <taxon>Lactobacillales</taxon>
        <taxon>Lactobacillaceae</taxon>
        <taxon>Lactobacillus</taxon>
    </lineage>
</organism>
<comment type="pathway">
    <text evidence="6">Carbohydrate degradation; L-rhamnose degradation; glycerone phosphate from L-rhamnose: step 3/3.</text>
</comment>
<feature type="binding site" evidence="6">
    <location>
        <position position="211"/>
    </location>
    <ligand>
        <name>Zn(2+)</name>
        <dbReference type="ChEBI" id="CHEBI:29105"/>
    </ligand>
</feature>
<feature type="binding site" evidence="6">
    <location>
        <position position="141"/>
    </location>
    <ligand>
        <name>Zn(2+)</name>
        <dbReference type="ChEBI" id="CHEBI:29105"/>
    </ligand>
</feature>
<keyword evidence="4 6" id="KW-0456">Lyase</keyword>
<keyword evidence="2 6" id="KW-0479">Metal-binding</keyword>
<evidence type="ECO:0000256" key="1">
    <source>
        <dbReference type="ARBA" id="ARBA00022490"/>
    </source>
</evidence>
<keyword evidence="3 6" id="KW-0862">Zinc</keyword>
<comment type="similarity">
    <text evidence="6">Belongs to the aldolase class II family. RhaD subfamily.</text>
</comment>
<comment type="cofactor">
    <cofactor evidence="6">
        <name>Zn(2+)</name>
        <dbReference type="ChEBI" id="CHEBI:29105"/>
    </cofactor>
    <text evidence="6">Binds 1 zinc ion per subunit.</text>
</comment>
<sequence length="274" mass="31110">MTKFKDSIFVRDMKNITRQSYDNGWDERNGGNMSIRITPEEMKEYDDAKEVKRTFDLGFDASALAGQYFLVTGTGRYFRNVFQSTEEDLGLVRISNDGEKGEIVWGYVDGAKPTSEFPTHLMAHIARLKLDSKQRVVMHCHLTNLIAMSFTQPLDEKYFSKTIWKMQAESMPVCPEGLGIIPYETPGTTIIGEHTAKKIANRYRVVMWPHHGIFAVGDSPDECFGLIETIEKAATIFTAIQAQGGNRLDEITDKQLKEIAEYFNVTPREGFLDD</sequence>
<dbReference type="SUPFAM" id="SSF53639">
    <property type="entry name" value="AraD/HMP-PK domain-like"/>
    <property type="match status" value="1"/>
</dbReference>
<proteinExistence type="inferred from homology"/>
<comment type="subcellular location">
    <subcellularLocation>
        <location evidence="6">Cytoplasm</location>
    </subcellularLocation>
</comment>
<dbReference type="RefSeq" id="WP_209685693.1">
    <property type="nucleotide sequence ID" value="NZ_JAGGLU010000001.1"/>
</dbReference>
<evidence type="ECO:0000256" key="5">
    <source>
        <dbReference type="ARBA" id="ARBA00023308"/>
    </source>
</evidence>
<dbReference type="EC" id="4.1.2.19" evidence="6"/>
<dbReference type="EMBL" id="JAGGLU010000001">
    <property type="protein sequence ID" value="MBP2057143.1"/>
    <property type="molecule type" value="Genomic_DNA"/>
</dbReference>
<dbReference type="InterPro" id="IPR036409">
    <property type="entry name" value="Aldolase_II/adducin_N_sf"/>
</dbReference>
<comment type="catalytic activity">
    <reaction evidence="6">
        <text>L-rhamnulose 1-phosphate = (S)-lactaldehyde + dihydroxyacetone phosphate</text>
        <dbReference type="Rhea" id="RHEA:19689"/>
        <dbReference type="ChEBI" id="CHEBI:18041"/>
        <dbReference type="ChEBI" id="CHEBI:57642"/>
        <dbReference type="ChEBI" id="CHEBI:58313"/>
        <dbReference type="EC" id="4.1.2.19"/>
    </reaction>
</comment>
<evidence type="ECO:0000256" key="6">
    <source>
        <dbReference type="HAMAP-Rule" id="MF_00770"/>
    </source>
</evidence>
<evidence type="ECO:0000313" key="9">
    <source>
        <dbReference type="Proteomes" id="UP001519292"/>
    </source>
</evidence>
<name>A0ABS4MBU7_9LACO</name>
<dbReference type="Gene3D" id="3.40.225.10">
    <property type="entry name" value="Class II aldolase/adducin N-terminal domain"/>
    <property type="match status" value="1"/>
</dbReference>
<evidence type="ECO:0000313" key="8">
    <source>
        <dbReference type="EMBL" id="MBP2057143.1"/>
    </source>
</evidence>
<evidence type="ECO:0000256" key="2">
    <source>
        <dbReference type="ARBA" id="ARBA00022723"/>
    </source>
</evidence>